<feature type="transmembrane region" description="Helical" evidence="7">
    <location>
        <begin position="144"/>
        <end position="163"/>
    </location>
</feature>
<evidence type="ECO:0000256" key="2">
    <source>
        <dbReference type="ARBA" id="ARBA00022448"/>
    </source>
</evidence>
<comment type="similarity">
    <text evidence="7">Belongs to the binding-protein-dependent transport system permease family.</text>
</comment>
<dbReference type="InterPro" id="IPR050901">
    <property type="entry name" value="BP-dep_ABC_trans_perm"/>
</dbReference>
<keyword evidence="4 7" id="KW-0812">Transmembrane</keyword>
<keyword evidence="6 7" id="KW-0472">Membrane</keyword>
<protein>
    <submittedName>
        <fullName evidence="9">Inner membrane ABC transporter permease protein ycjP</fullName>
    </submittedName>
</protein>
<feature type="transmembrane region" description="Helical" evidence="7">
    <location>
        <begin position="184"/>
        <end position="206"/>
    </location>
</feature>
<evidence type="ECO:0000256" key="5">
    <source>
        <dbReference type="ARBA" id="ARBA00022989"/>
    </source>
</evidence>
<dbReference type="GO" id="GO:0005886">
    <property type="term" value="C:plasma membrane"/>
    <property type="evidence" value="ECO:0007669"/>
    <property type="project" value="UniProtKB-SubCell"/>
</dbReference>
<feature type="domain" description="ABC transmembrane type-1" evidence="8">
    <location>
        <begin position="71"/>
        <end position="263"/>
    </location>
</feature>
<name>A0A174FCD3_9FIRM</name>
<evidence type="ECO:0000259" key="8">
    <source>
        <dbReference type="PROSITE" id="PS50928"/>
    </source>
</evidence>
<comment type="subcellular location">
    <subcellularLocation>
        <location evidence="1 7">Cell membrane</location>
        <topology evidence="1 7">Multi-pass membrane protein</topology>
    </subcellularLocation>
</comment>
<keyword evidence="3" id="KW-1003">Cell membrane</keyword>
<dbReference type="InterPro" id="IPR000515">
    <property type="entry name" value="MetI-like"/>
</dbReference>
<sequence length="278" mass="31541">MTMQKRKKMTLYMKVFFAALISLIQIMPIVVVVVNSFRGNDEISKLMLGFPTKFHFENYAVAWTRGGYAYAYASSLIIGLGTAFSVVLLVGLAVYGLYKTDCFFKEFFKSYFVAGLAIPTFAVIVPLFFFFYKINLINTHIGMILIYIGINIPFNFTFMSAFFEGMSKELDEAARIDGASEMQNLWHIVVPLAKPIMTSVMLIVFVNTWNEFLFSNTFLQKEEMRTVSLRFFNFVGKNGADYGYIYAAAIISILPIIIIYFLMQDSFVEGMTTGSVKG</sequence>
<accession>A0A174FCD3</accession>
<evidence type="ECO:0000256" key="1">
    <source>
        <dbReference type="ARBA" id="ARBA00004651"/>
    </source>
</evidence>
<keyword evidence="2 7" id="KW-0813">Transport</keyword>
<proteinExistence type="inferred from homology"/>
<feature type="transmembrane region" description="Helical" evidence="7">
    <location>
        <begin position="110"/>
        <end position="132"/>
    </location>
</feature>
<evidence type="ECO:0000313" key="10">
    <source>
        <dbReference type="Proteomes" id="UP000095447"/>
    </source>
</evidence>
<feature type="transmembrane region" description="Helical" evidence="7">
    <location>
        <begin position="69"/>
        <end position="98"/>
    </location>
</feature>
<dbReference type="Proteomes" id="UP000095447">
    <property type="component" value="Unassembled WGS sequence"/>
</dbReference>
<dbReference type="PROSITE" id="PS50928">
    <property type="entry name" value="ABC_TM1"/>
    <property type="match status" value="1"/>
</dbReference>
<feature type="transmembrane region" description="Helical" evidence="7">
    <location>
        <begin position="243"/>
        <end position="263"/>
    </location>
</feature>
<dbReference type="SUPFAM" id="SSF161098">
    <property type="entry name" value="MetI-like"/>
    <property type="match status" value="1"/>
</dbReference>
<dbReference type="InterPro" id="IPR035906">
    <property type="entry name" value="MetI-like_sf"/>
</dbReference>
<evidence type="ECO:0000256" key="7">
    <source>
        <dbReference type="RuleBase" id="RU363032"/>
    </source>
</evidence>
<keyword evidence="5 7" id="KW-1133">Transmembrane helix</keyword>
<dbReference type="GO" id="GO:0055085">
    <property type="term" value="P:transmembrane transport"/>
    <property type="evidence" value="ECO:0007669"/>
    <property type="project" value="InterPro"/>
</dbReference>
<gene>
    <name evidence="9" type="primary">ycjP_9</name>
    <name evidence="9" type="ORF">ERS852395_03117</name>
</gene>
<evidence type="ECO:0000256" key="4">
    <source>
        <dbReference type="ARBA" id="ARBA00022692"/>
    </source>
</evidence>
<dbReference type="Pfam" id="PF00528">
    <property type="entry name" value="BPD_transp_1"/>
    <property type="match status" value="1"/>
</dbReference>
<feature type="transmembrane region" description="Helical" evidence="7">
    <location>
        <begin position="12"/>
        <end position="37"/>
    </location>
</feature>
<dbReference type="PANTHER" id="PTHR32243">
    <property type="entry name" value="MALTOSE TRANSPORT SYSTEM PERMEASE-RELATED"/>
    <property type="match status" value="1"/>
</dbReference>
<evidence type="ECO:0000256" key="3">
    <source>
        <dbReference type="ARBA" id="ARBA00022475"/>
    </source>
</evidence>
<dbReference type="PANTHER" id="PTHR32243:SF24">
    <property type="entry name" value="DIACETYLCHITOBIOSE UPTAKE SYSTEM PERMEASE PROTEIN NGCG"/>
    <property type="match status" value="1"/>
</dbReference>
<reference evidence="9 10" key="1">
    <citation type="submission" date="2015-09" db="EMBL/GenBank/DDBJ databases">
        <authorList>
            <consortium name="Pathogen Informatics"/>
        </authorList>
    </citation>
    <scope>NUCLEOTIDE SEQUENCE [LARGE SCALE GENOMIC DNA]</scope>
    <source>
        <strain evidence="9 10">2789STDY5608838</strain>
    </source>
</reference>
<dbReference type="RefSeq" id="WP_055054140.1">
    <property type="nucleotide sequence ID" value="NZ_CYZA01000024.1"/>
</dbReference>
<evidence type="ECO:0000256" key="6">
    <source>
        <dbReference type="ARBA" id="ARBA00023136"/>
    </source>
</evidence>
<dbReference type="EMBL" id="CYZA01000024">
    <property type="protein sequence ID" value="CUO46309.1"/>
    <property type="molecule type" value="Genomic_DNA"/>
</dbReference>
<dbReference type="Gene3D" id="1.10.3720.10">
    <property type="entry name" value="MetI-like"/>
    <property type="match status" value="1"/>
</dbReference>
<dbReference type="CDD" id="cd06261">
    <property type="entry name" value="TM_PBP2"/>
    <property type="match status" value="1"/>
</dbReference>
<evidence type="ECO:0000313" key="9">
    <source>
        <dbReference type="EMBL" id="CUO46309.1"/>
    </source>
</evidence>
<organism evidence="9 10">
    <name type="scientific">Blautia obeum</name>
    <dbReference type="NCBI Taxonomy" id="40520"/>
    <lineage>
        <taxon>Bacteria</taxon>
        <taxon>Bacillati</taxon>
        <taxon>Bacillota</taxon>
        <taxon>Clostridia</taxon>
        <taxon>Lachnospirales</taxon>
        <taxon>Lachnospiraceae</taxon>
        <taxon>Blautia</taxon>
    </lineage>
</organism>
<dbReference type="AlphaFoldDB" id="A0A174FCD3"/>